<evidence type="ECO:0000256" key="1">
    <source>
        <dbReference type="ARBA" id="ARBA00004123"/>
    </source>
</evidence>
<proteinExistence type="predicted"/>
<evidence type="ECO:0000259" key="7">
    <source>
        <dbReference type="PROSITE" id="PS51805"/>
    </source>
</evidence>
<evidence type="ECO:0000313" key="10">
    <source>
        <dbReference type="RefSeq" id="XP_008300130.1"/>
    </source>
</evidence>
<dbReference type="CDD" id="cd15673">
    <property type="entry name" value="ePHD_PHF6_like"/>
    <property type="match status" value="1"/>
</dbReference>
<feature type="compositionally biased region" description="Acidic residues" evidence="6">
    <location>
        <begin position="294"/>
        <end position="308"/>
    </location>
</feature>
<accession>A0A3B4ZZV6</accession>
<feature type="region of interest" description="Disordered" evidence="6">
    <location>
        <begin position="367"/>
        <end position="443"/>
    </location>
</feature>
<dbReference type="Pfam" id="PF13771">
    <property type="entry name" value="zf-HC5HC2H"/>
    <property type="match status" value="1"/>
</dbReference>
<dbReference type="PROSITE" id="PS51805">
    <property type="entry name" value="EPHD"/>
    <property type="match status" value="1"/>
</dbReference>
<feature type="compositionally biased region" description="Polar residues" evidence="6">
    <location>
        <begin position="402"/>
        <end position="413"/>
    </location>
</feature>
<dbReference type="CTD" id="51131"/>
<feature type="compositionally biased region" description="Polar residues" evidence="6">
    <location>
        <begin position="283"/>
        <end position="293"/>
    </location>
</feature>
<dbReference type="OrthoDB" id="512616at2759"/>
<dbReference type="AlphaFoldDB" id="A0A3B4ZZV6"/>
<dbReference type="PANTHER" id="PTHR12420:SF4">
    <property type="entry name" value="PHD FINGER PROTEIN 11"/>
    <property type="match status" value="1"/>
</dbReference>
<keyword evidence="9" id="KW-1185">Reference proteome</keyword>
<protein>
    <submittedName>
        <fullName evidence="8 10">Suppressor protein SRP40-like</fullName>
    </submittedName>
</protein>
<evidence type="ECO:0000256" key="3">
    <source>
        <dbReference type="ARBA" id="ARBA00022771"/>
    </source>
</evidence>
<feature type="region of interest" description="Disordered" evidence="6">
    <location>
        <begin position="266"/>
        <end position="319"/>
    </location>
</feature>
<dbReference type="Gene3D" id="3.30.40.10">
    <property type="entry name" value="Zinc/RING finger domain, C3HC4 (zinc finger)"/>
    <property type="match status" value="1"/>
</dbReference>
<dbReference type="GO" id="GO:0008270">
    <property type="term" value="F:zinc ion binding"/>
    <property type="evidence" value="ECO:0007669"/>
    <property type="project" value="UniProtKB-KW"/>
</dbReference>
<evidence type="ECO:0000313" key="8">
    <source>
        <dbReference type="Ensembl" id="ENSSPAP00000011534.1"/>
    </source>
</evidence>
<dbReference type="InterPro" id="IPR013083">
    <property type="entry name" value="Znf_RING/FYVE/PHD"/>
</dbReference>
<dbReference type="STRING" id="144197.ENSSPAP00000011534"/>
<feature type="region of interest" description="Disordered" evidence="6">
    <location>
        <begin position="185"/>
        <end position="251"/>
    </location>
</feature>
<keyword evidence="4" id="KW-0862">Zinc</keyword>
<evidence type="ECO:0000256" key="6">
    <source>
        <dbReference type="SAM" id="MobiDB-lite"/>
    </source>
</evidence>
<dbReference type="PANTHER" id="PTHR12420">
    <property type="entry name" value="PHD FINGER PROTEIN"/>
    <property type="match status" value="1"/>
</dbReference>
<dbReference type="GeneTree" id="ENSGT00950000182865"/>
<evidence type="ECO:0000256" key="2">
    <source>
        <dbReference type="ARBA" id="ARBA00022723"/>
    </source>
</evidence>
<sequence>MGRKKVYCALCNLSEETKITGALSTKDEVTAHQNCLLFSSGICCRNSPEFDDLFGFSVDDVLDEVKRGHKLPCYFCKKKGATAGCEVKRCKKSYHYPCALKDGARTIEEPDIGCYGLYCLKHYNKLKNNDSSVNGTSNDETKAGPSKVYCLTCEKIEGKISLDNLSNSITMRYCDKHAPPSYKKKINRDSAVAGPSGHNSDSNSSSSVSRSSSKRPLTKCDKQEETPSKRKCETLNGIITEDSSDSDDNKTDIEMDIFAPLESDLDESANSAPKHQPVRNDAESTVGSTSGNQAEDESRDTNKDEDEPVLYTDAESQSLLLPVKIRFESSPLPSVKPQPSSPTVSATQPKDIVANVDEVKTAHAECCPVQSPGQPTNGASVPEQQSSPDPAPSPDQDRPASVTGSPPCTSSADTPAPPETMRVSLLSSSSCSPTAHTTNPQHGIDATSFWKSCNAARCTQAIFTDFNNVMNEISSRILSDQASQEDYDLALSVMAVSGKLTELVAKQQGELQRKLVELQQAEAAMKDVVSALRK</sequence>
<dbReference type="RefSeq" id="XP_008300130.1">
    <property type="nucleotide sequence ID" value="XM_008301908.1"/>
</dbReference>
<reference evidence="10" key="2">
    <citation type="submission" date="2025-04" db="UniProtKB">
        <authorList>
            <consortium name="RefSeq"/>
        </authorList>
    </citation>
    <scope>IDENTIFICATION</scope>
</reference>
<keyword evidence="5" id="KW-0539">Nucleus</keyword>
<feature type="compositionally biased region" description="Polar residues" evidence="6">
    <location>
        <begin position="371"/>
        <end position="383"/>
    </location>
</feature>
<name>A0A3B4ZZV6_9TELE</name>
<dbReference type="GO" id="GO:0005634">
    <property type="term" value="C:nucleus"/>
    <property type="evidence" value="ECO:0007669"/>
    <property type="project" value="UniProtKB-SubCell"/>
</dbReference>
<evidence type="ECO:0000256" key="4">
    <source>
        <dbReference type="ARBA" id="ARBA00022833"/>
    </source>
</evidence>
<organism evidence="8">
    <name type="scientific">Stegastes partitus</name>
    <name type="common">bicolor damselfish</name>
    <dbReference type="NCBI Taxonomy" id="144197"/>
    <lineage>
        <taxon>Eukaryota</taxon>
        <taxon>Metazoa</taxon>
        <taxon>Chordata</taxon>
        <taxon>Craniata</taxon>
        <taxon>Vertebrata</taxon>
        <taxon>Euteleostomi</taxon>
        <taxon>Actinopterygii</taxon>
        <taxon>Neopterygii</taxon>
        <taxon>Teleostei</taxon>
        <taxon>Neoteleostei</taxon>
        <taxon>Acanthomorphata</taxon>
        <taxon>Ovalentaria</taxon>
        <taxon>Pomacentridae</taxon>
        <taxon>Stegastes</taxon>
    </lineage>
</organism>
<dbReference type="InterPro" id="IPR051188">
    <property type="entry name" value="PHD-type_Zinc_Finger"/>
</dbReference>
<feature type="region of interest" description="Disordered" evidence="6">
    <location>
        <begin position="331"/>
        <end position="350"/>
    </location>
</feature>
<dbReference type="Proteomes" id="UP000694891">
    <property type="component" value="Unplaced"/>
</dbReference>
<keyword evidence="2" id="KW-0479">Metal-binding</keyword>
<dbReference type="InterPro" id="IPR034732">
    <property type="entry name" value="EPHD"/>
</dbReference>
<gene>
    <name evidence="10" type="primary">LOC103372301</name>
</gene>
<reference evidence="8" key="1">
    <citation type="submission" date="2023-09" db="UniProtKB">
        <authorList>
            <consortium name="Ensembl"/>
        </authorList>
    </citation>
    <scope>IDENTIFICATION</scope>
</reference>
<feature type="compositionally biased region" description="Basic and acidic residues" evidence="6">
    <location>
        <begin position="218"/>
        <end position="233"/>
    </location>
</feature>
<keyword evidence="3" id="KW-0863">Zinc-finger</keyword>
<evidence type="ECO:0000256" key="5">
    <source>
        <dbReference type="ARBA" id="ARBA00023242"/>
    </source>
</evidence>
<feature type="domain" description="PHD-type" evidence="7">
    <location>
        <begin position="5"/>
        <end position="123"/>
    </location>
</feature>
<comment type="subcellular location">
    <subcellularLocation>
        <location evidence="1">Nucleus</location>
    </subcellularLocation>
</comment>
<feature type="compositionally biased region" description="Low complexity" evidence="6">
    <location>
        <begin position="196"/>
        <end position="211"/>
    </location>
</feature>
<evidence type="ECO:0000313" key="9">
    <source>
        <dbReference type="Proteomes" id="UP000694891"/>
    </source>
</evidence>
<dbReference type="Ensembl" id="ENSSPAT00000011738.1">
    <property type="protein sequence ID" value="ENSSPAP00000011534.1"/>
    <property type="gene ID" value="ENSSPAG00000008769.1"/>
</dbReference>